<sequence length="182" mass="19544">LVIIRITPLGPSSEPPRHRSSQRRVRLAVEEGPVVERALPLDLVRVRVAALAVHPSGFPPANVRGAVRPFISTFARENTLLEAALVGRAAREGAPPDAVELVAHPLAFARLGPLRERTVAVPPPDSILRGVLAFISTSVDEGEEPFAALLLRFARLARRRACEASFLGRGPGHGRCDGVSVR</sequence>
<reference evidence="1" key="1">
    <citation type="submission" date="2021-11" db="EMBL/GenBank/DDBJ databases">
        <authorList>
            <consortium name="Genoscope - CEA"/>
            <person name="William W."/>
        </authorList>
    </citation>
    <scope>NUCLEOTIDE SEQUENCE</scope>
</reference>
<organism evidence="1 2">
    <name type="scientific">Pelagomonas calceolata</name>
    <dbReference type="NCBI Taxonomy" id="35677"/>
    <lineage>
        <taxon>Eukaryota</taxon>
        <taxon>Sar</taxon>
        <taxon>Stramenopiles</taxon>
        <taxon>Ochrophyta</taxon>
        <taxon>Pelagophyceae</taxon>
        <taxon>Pelagomonadales</taxon>
        <taxon>Pelagomonadaceae</taxon>
        <taxon>Pelagomonas</taxon>
    </lineage>
</organism>
<keyword evidence="2" id="KW-1185">Reference proteome</keyword>
<evidence type="ECO:0000313" key="2">
    <source>
        <dbReference type="Proteomes" id="UP000789595"/>
    </source>
</evidence>
<evidence type="ECO:0000313" key="1">
    <source>
        <dbReference type="EMBL" id="CAH0364735.1"/>
    </source>
</evidence>
<comment type="caution">
    <text evidence="1">The sequence shown here is derived from an EMBL/GenBank/DDBJ whole genome shotgun (WGS) entry which is preliminary data.</text>
</comment>
<dbReference type="Proteomes" id="UP000789595">
    <property type="component" value="Unassembled WGS sequence"/>
</dbReference>
<accession>A0A8J2WTF5</accession>
<dbReference type="EMBL" id="CAKKNE010000001">
    <property type="protein sequence ID" value="CAH0364735.1"/>
    <property type="molecule type" value="Genomic_DNA"/>
</dbReference>
<dbReference type="AlphaFoldDB" id="A0A8J2WTF5"/>
<protein>
    <submittedName>
        <fullName evidence="1">Uncharacterized protein</fullName>
    </submittedName>
</protein>
<name>A0A8J2WTF5_9STRA</name>
<feature type="non-terminal residue" evidence="1">
    <location>
        <position position="1"/>
    </location>
</feature>
<gene>
    <name evidence="1" type="ORF">PECAL_1P11140</name>
</gene>
<proteinExistence type="predicted"/>